<comment type="subcellular location">
    <subcellularLocation>
        <location evidence="2">Cell membrane</location>
        <topology evidence="2">Multi-pass membrane protein</topology>
    </subcellularLocation>
</comment>
<feature type="transmembrane region" description="Helical" evidence="19">
    <location>
        <begin position="7"/>
        <end position="25"/>
    </location>
</feature>
<evidence type="ECO:0000256" key="3">
    <source>
        <dbReference type="ARBA" id="ARBA00005042"/>
    </source>
</evidence>
<dbReference type="PROSITE" id="PS00379">
    <property type="entry name" value="CDP_ALCOHOL_P_TRANSF"/>
    <property type="match status" value="1"/>
</dbReference>
<keyword evidence="14" id="KW-0594">Phospholipid biosynthesis</keyword>
<evidence type="ECO:0000256" key="18">
    <source>
        <dbReference type="RuleBase" id="RU003750"/>
    </source>
</evidence>
<evidence type="ECO:0000313" key="21">
    <source>
        <dbReference type="Proteomes" id="UP000323824"/>
    </source>
</evidence>
<dbReference type="PIRSF" id="PIRSF000847">
    <property type="entry name" value="Phos_ph_gly_syn"/>
    <property type="match status" value="1"/>
</dbReference>
<evidence type="ECO:0000256" key="19">
    <source>
        <dbReference type="SAM" id="Phobius"/>
    </source>
</evidence>
<dbReference type="FunFam" id="1.20.120.1760:FF:000004">
    <property type="entry name" value="CDP-diacylglycerol--glycerol-3-phosphate 3-phosphatidyltransferase"/>
    <property type="match status" value="1"/>
</dbReference>
<keyword evidence="8" id="KW-0444">Lipid biosynthesis</keyword>
<feature type="transmembrane region" description="Helical" evidence="19">
    <location>
        <begin position="31"/>
        <end position="50"/>
    </location>
</feature>
<keyword evidence="15" id="KW-1208">Phospholipid metabolism</keyword>
<protein>
    <recommendedName>
        <fullName evidence="6 17">CDP-diacylglycerol--glycerol-3-phosphate 3-phosphatidyltransferase</fullName>
        <ecNumber evidence="5 17">2.7.8.5</ecNumber>
    </recommendedName>
</protein>
<dbReference type="InterPro" id="IPR050324">
    <property type="entry name" value="CDP-alcohol_PTase-I"/>
</dbReference>
<evidence type="ECO:0000256" key="13">
    <source>
        <dbReference type="ARBA" id="ARBA00023136"/>
    </source>
</evidence>
<evidence type="ECO:0000256" key="17">
    <source>
        <dbReference type="NCBIfam" id="TIGR00560"/>
    </source>
</evidence>
<evidence type="ECO:0000256" key="1">
    <source>
        <dbReference type="ARBA" id="ARBA00003973"/>
    </source>
</evidence>
<organism evidence="20 21">
    <name type="scientific">Thiospirochaeta perfilievii</name>
    <dbReference type="NCBI Taxonomy" id="252967"/>
    <lineage>
        <taxon>Bacteria</taxon>
        <taxon>Pseudomonadati</taxon>
        <taxon>Spirochaetota</taxon>
        <taxon>Spirochaetia</taxon>
        <taxon>Spirochaetales</taxon>
        <taxon>Spirochaetaceae</taxon>
        <taxon>Thiospirochaeta</taxon>
    </lineage>
</organism>
<proteinExistence type="inferred from homology"/>
<keyword evidence="12" id="KW-0443">Lipid metabolism</keyword>
<dbReference type="GO" id="GO:0005886">
    <property type="term" value="C:plasma membrane"/>
    <property type="evidence" value="ECO:0007669"/>
    <property type="project" value="UniProtKB-SubCell"/>
</dbReference>
<evidence type="ECO:0000256" key="14">
    <source>
        <dbReference type="ARBA" id="ARBA00023209"/>
    </source>
</evidence>
<dbReference type="GO" id="GO:0008444">
    <property type="term" value="F:CDP-diacylglycerol-glycerol-3-phosphate 3-phosphatidyltransferase activity"/>
    <property type="evidence" value="ECO:0007669"/>
    <property type="project" value="UniProtKB-UniRule"/>
</dbReference>
<evidence type="ECO:0000256" key="7">
    <source>
        <dbReference type="ARBA" id="ARBA00022475"/>
    </source>
</evidence>
<evidence type="ECO:0000256" key="12">
    <source>
        <dbReference type="ARBA" id="ARBA00023098"/>
    </source>
</evidence>
<evidence type="ECO:0000256" key="10">
    <source>
        <dbReference type="ARBA" id="ARBA00022692"/>
    </source>
</evidence>
<comment type="similarity">
    <text evidence="4 18">Belongs to the CDP-alcohol phosphatidyltransferase class-I family.</text>
</comment>
<feature type="transmembrane region" description="Helical" evidence="19">
    <location>
        <begin position="147"/>
        <end position="170"/>
    </location>
</feature>
<dbReference type="Gene3D" id="1.20.120.1760">
    <property type="match status" value="1"/>
</dbReference>
<reference evidence="20 21" key="1">
    <citation type="submission" date="2019-02" db="EMBL/GenBank/DDBJ databases">
        <authorList>
            <person name="Fomenkov A."/>
            <person name="Dubinina G."/>
            <person name="Grabovich M."/>
            <person name="Vincze T."/>
            <person name="Roberts R.J."/>
        </authorList>
    </citation>
    <scope>NUCLEOTIDE SEQUENCE [LARGE SCALE GENOMIC DNA]</scope>
    <source>
        <strain evidence="20 21">P</strain>
    </source>
</reference>
<accession>A0A5C1QAJ7</accession>
<dbReference type="InterPro" id="IPR048254">
    <property type="entry name" value="CDP_ALCOHOL_P_TRANSF_CS"/>
</dbReference>
<evidence type="ECO:0000256" key="4">
    <source>
        <dbReference type="ARBA" id="ARBA00010441"/>
    </source>
</evidence>
<dbReference type="EMBL" id="CP035807">
    <property type="protein sequence ID" value="QEN04531.1"/>
    <property type="molecule type" value="Genomic_DNA"/>
</dbReference>
<dbReference type="RefSeq" id="WP_149567778.1">
    <property type="nucleotide sequence ID" value="NZ_CP035807.1"/>
</dbReference>
<comment type="catalytic activity">
    <reaction evidence="16">
        <text>a CDP-1,2-diacyl-sn-glycerol + sn-glycerol 3-phosphate = a 1,2-diacyl-sn-glycero-3-phospho-(1'-sn-glycero-3'-phosphate) + CMP + H(+)</text>
        <dbReference type="Rhea" id="RHEA:12593"/>
        <dbReference type="ChEBI" id="CHEBI:15378"/>
        <dbReference type="ChEBI" id="CHEBI:57597"/>
        <dbReference type="ChEBI" id="CHEBI:58332"/>
        <dbReference type="ChEBI" id="CHEBI:60110"/>
        <dbReference type="ChEBI" id="CHEBI:60377"/>
        <dbReference type="EC" id="2.7.8.5"/>
    </reaction>
</comment>
<keyword evidence="13 19" id="KW-0472">Membrane</keyword>
<dbReference type="PANTHER" id="PTHR14269">
    <property type="entry name" value="CDP-DIACYLGLYCEROL--GLYCEROL-3-PHOSPHATE 3-PHOSPHATIDYLTRANSFERASE-RELATED"/>
    <property type="match status" value="1"/>
</dbReference>
<evidence type="ECO:0000256" key="5">
    <source>
        <dbReference type="ARBA" id="ARBA00013170"/>
    </source>
</evidence>
<keyword evidence="10 19" id="KW-0812">Transmembrane</keyword>
<dbReference type="AlphaFoldDB" id="A0A5C1QAJ7"/>
<dbReference type="EC" id="2.7.8.5" evidence="5 17"/>
<evidence type="ECO:0000256" key="2">
    <source>
        <dbReference type="ARBA" id="ARBA00004651"/>
    </source>
</evidence>
<comment type="pathway">
    <text evidence="3">Phospholipid metabolism; phosphatidylglycerol biosynthesis; phosphatidylglycerol from CDP-diacylglycerol: step 1/2.</text>
</comment>
<feature type="transmembrane region" description="Helical" evidence="19">
    <location>
        <begin position="71"/>
        <end position="93"/>
    </location>
</feature>
<keyword evidence="11 19" id="KW-1133">Transmembrane helix</keyword>
<dbReference type="InterPro" id="IPR000462">
    <property type="entry name" value="CDP-OH_P_trans"/>
</dbReference>
<keyword evidence="21" id="KW-1185">Reference proteome</keyword>
<dbReference type="NCBIfam" id="TIGR00560">
    <property type="entry name" value="pgsA"/>
    <property type="match status" value="1"/>
</dbReference>
<dbReference type="KEGG" id="sper:EW093_07395"/>
<evidence type="ECO:0000256" key="9">
    <source>
        <dbReference type="ARBA" id="ARBA00022679"/>
    </source>
</evidence>
<keyword evidence="7" id="KW-1003">Cell membrane</keyword>
<evidence type="ECO:0000256" key="6">
    <source>
        <dbReference type="ARBA" id="ARBA00014944"/>
    </source>
</evidence>
<comment type="function">
    <text evidence="1">This protein catalyzes the committed step to the synthesis of the acidic phospholipids.</text>
</comment>
<dbReference type="PANTHER" id="PTHR14269:SF62">
    <property type="entry name" value="CDP-DIACYLGLYCEROL--GLYCEROL-3-PHOSPHATE 3-PHOSPHATIDYLTRANSFERASE 1, CHLOROPLASTIC"/>
    <property type="match status" value="1"/>
</dbReference>
<dbReference type="GO" id="GO:0046474">
    <property type="term" value="P:glycerophospholipid biosynthetic process"/>
    <property type="evidence" value="ECO:0007669"/>
    <property type="project" value="TreeGrafter"/>
</dbReference>
<dbReference type="InterPro" id="IPR043130">
    <property type="entry name" value="CDP-OH_PTrfase_TM_dom"/>
</dbReference>
<dbReference type="InterPro" id="IPR004570">
    <property type="entry name" value="Phosphatidylglycerol_P_synth"/>
</dbReference>
<evidence type="ECO:0000256" key="15">
    <source>
        <dbReference type="ARBA" id="ARBA00023264"/>
    </source>
</evidence>
<sequence length="180" mass="19889">MNLANKLTLSRIFMIPLFVFFLLSGSDVTTLIAGGIFILASITDFFDGYIARSRNLVTKFGKFMDPLADKLLVLSAFICLVELQIIPGWAVIIIISRELIVSIFRAIAASDGIVIAAGSLGKYKTATQMVAVIIFCFNPLITRVTSFPIAMILFYICTILTLLSGFDYIYRNRAVLSEPK</sequence>
<evidence type="ECO:0000256" key="11">
    <source>
        <dbReference type="ARBA" id="ARBA00022989"/>
    </source>
</evidence>
<keyword evidence="9 18" id="KW-0808">Transferase</keyword>
<name>A0A5C1QAJ7_9SPIO</name>
<dbReference type="OrthoDB" id="9796672at2"/>
<reference evidence="20 21" key="2">
    <citation type="submission" date="2019-09" db="EMBL/GenBank/DDBJ databases">
        <title>Complete Genome Sequence and Methylome Analysis of free living Spirochaetas.</title>
        <authorList>
            <person name="Leshcheva N."/>
            <person name="Mikheeva N."/>
        </authorList>
    </citation>
    <scope>NUCLEOTIDE SEQUENCE [LARGE SCALE GENOMIC DNA]</scope>
    <source>
        <strain evidence="20 21">P</strain>
    </source>
</reference>
<gene>
    <name evidence="20" type="primary">pgsA</name>
    <name evidence="20" type="ORF">EW093_07395</name>
</gene>
<dbReference type="Proteomes" id="UP000323824">
    <property type="component" value="Chromosome"/>
</dbReference>
<evidence type="ECO:0000256" key="8">
    <source>
        <dbReference type="ARBA" id="ARBA00022516"/>
    </source>
</evidence>
<evidence type="ECO:0000313" key="20">
    <source>
        <dbReference type="EMBL" id="QEN04531.1"/>
    </source>
</evidence>
<dbReference type="Pfam" id="PF01066">
    <property type="entry name" value="CDP-OH_P_transf"/>
    <property type="match status" value="1"/>
</dbReference>
<evidence type="ECO:0000256" key="16">
    <source>
        <dbReference type="ARBA" id="ARBA00048586"/>
    </source>
</evidence>